<evidence type="ECO:0000259" key="2">
    <source>
        <dbReference type="Pfam" id="PF01636"/>
    </source>
</evidence>
<dbReference type="AlphaFoldDB" id="A0A9D1YV70"/>
<feature type="compositionally biased region" description="Acidic residues" evidence="1">
    <location>
        <begin position="381"/>
        <end position="390"/>
    </location>
</feature>
<organism evidence="3 4">
    <name type="scientific">Candidatus Agrococcus pullicola</name>
    <dbReference type="NCBI Taxonomy" id="2838429"/>
    <lineage>
        <taxon>Bacteria</taxon>
        <taxon>Bacillati</taxon>
        <taxon>Actinomycetota</taxon>
        <taxon>Actinomycetes</taxon>
        <taxon>Micrococcales</taxon>
        <taxon>Microbacteriaceae</taxon>
        <taxon>Agrococcus</taxon>
    </lineage>
</organism>
<reference evidence="3" key="2">
    <citation type="submission" date="2021-04" db="EMBL/GenBank/DDBJ databases">
        <authorList>
            <person name="Gilroy R."/>
        </authorList>
    </citation>
    <scope>NUCLEOTIDE SEQUENCE</scope>
    <source>
        <strain evidence="3">ChiGjej1B1-98</strain>
    </source>
</reference>
<dbReference type="InterPro" id="IPR002575">
    <property type="entry name" value="Aminoglycoside_PTrfase"/>
</dbReference>
<dbReference type="SUPFAM" id="SSF56112">
    <property type="entry name" value="Protein kinase-like (PK-like)"/>
    <property type="match status" value="1"/>
</dbReference>
<comment type="caution">
    <text evidence="3">The sequence shown here is derived from an EMBL/GenBank/DDBJ whole genome shotgun (WGS) entry which is preliminary data.</text>
</comment>
<evidence type="ECO:0000313" key="3">
    <source>
        <dbReference type="EMBL" id="HIY66419.1"/>
    </source>
</evidence>
<feature type="domain" description="Aminoglycoside phosphotransferase" evidence="2">
    <location>
        <begin position="30"/>
        <end position="247"/>
    </location>
</feature>
<dbReference type="InterPro" id="IPR011009">
    <property type="entry name" value="Kinase-like_dom_sf"/>
</dbReference>
<name>A0A9D1YV70_9MICO</name>
<evidence type="ECO:0000313" key="4">
    <source>
        <dbReference type="Proteomes" id="UP000824005"/>
    </source>
</evidence>
<accession>A0A9D1YV70</accession>
<reference evidence="3" key="1">
    <citation type="journal article" date="2021" name="PeerJ">
        <title>Extensive microbial diversity within the chicken gut microbiome revealed by metagenomics and culture.</title>
        <authorList>
            <person name="Gilroy R."/>
            <person name="Ravi A."/>
            <person name="Getino M."/>
            <person name="Pursley I."/>
            <person name="Horton D.L."/>
            <person name="Alikhan N.F."/>
            <person name="Baker D."/>
            <person name="Gharbi K."/>
            <person name="Hall N."/>
            <person name="Watson M."/>
            <person name="Adriaenssens E.M."/>
            <person name="Foster-Nyarko E."/>
            <person name="Jarju S."/>
            <person name="Secka A."/>
            <person name="Antonio M."/>
            <person name="Oren A."/>
            <person name="Chaudhuri R.R."/>
            <person name="La Ragione R."/>
            <person name="Hildebrand F."/>
            <person name="Pallen M.J."/>
        </authorList>
    </citation>
    <scope>NUCLEOTIDE SEQUENCE</scope>
    <source>
        <strain evidence="3">ChiGjej1B1-98</strain>
    </source>
</reference>
<proteinExistence type="predicted"/>
<gene>
    <name evidence="3" type="ORF">H9830_09110</name>
</gene>
<dbReference type="EMBL" id="DXDC01000275">
    <property type="protein sequence ID" value="HIY66419.1"/>
    <property type="molecule type" value="Genomic_DNA"/>
</dbReference>
<feature type="region of interest" description="Disordered" evidence="1">
    <location>
        <begin position="336"/>
        <end position="390"/>
    </location>
</feature>
<protein>
    <submittedName>
        <fullName evidence="3">Phosphotransferase</fullName>
    </submittedName>
</protein>
<sequence length="390" mass="41406">MATNPFTLAALATTAVEGLELRGATDDGSTAEVEQVAAQTGEGVTVRIRVPRVPHVLERARAEAKALSAASAGVRERLPFVIPELLGSAPLGKTEIFVWTRLPGVPCSLEDIGAPGVAESVAESIAAIHDLPTSIVADAGLPHLSAPRVRQDVLTVFDRAVATRNVPTALLERWERAADSAELWQFTPTVTHGDLQAQALRRDGGSVCGIEGWHSLSVGDPARDLAWLLGSADFEAVDSAFARYAEQHPGDRLVRARAMLHAELDIARWLLFGVERNHQETIDDAVGMLGALVERVDDDDDAVRIEPTRVDTMDLSEVQELLEGNRSLGVARAAAVPAESEATEAAPSSPAPATEAETVALDTTASRDEEAADETGMTEATEPEDSERGS</sequence>
<dbReference type="Gene3D" id="3.90.1200.10">
    <property type="match status" value="1"/>
</dbReference>
<feature type="compositionally biased region" description="Low complexity" evidence="1">
    <location>
        <begin position="336"/>
        <end position="358"/>
    </location>
</feature>
<dbReference type="Pfam" id="PF01636">
    <property type="entry name" value="APH"/>
    <property type="match status" value="1"/>
</dbReference>
<dbReference type="Proteomes" id="UP000824005">
    <property type="component" value="Unassembled WGS sequence"/>
</dbReference>
<evidence type="ECO:0000256" key="1">
    <source>
        <dbReference type="SAM" id="MobiDB-lite"/>
    </source>
</evidence>